<evidence type="ECO:0000256" key="4">
    <source>
        <dbReference type="ARBA" id="ARBA00022475"/>
    </source>
</evidence>
<reference evidence="10 11" key="1">
    <citation type="submission" date="2015-07" db="EMBL/GenBank/DDBJ databases">
        <title>Draft genome of Achromobacter spanius.</title>
        <authorList>
            <person name="Wang X."/>
        </authorList>
    </citation>
    <scope>NUCLEOTIDE SEQUENCE [LARGE SCALE GENOMIC DNA]</scope>
    <source>
        <strain evidence="10 11">CGMCC9173</strain>
    </source>
</reference>
<dbReference type="PIRSF" id="PIRSF039085">
    <property type="entry name" value="ABC_ATPase_HisP"/>
    <property type="match status" value="1"/>
</dbReference>
<comment type="caution">
    <text evidence="10">The sequence shown here is derived from an EMBL/GenBank/DDBJ whole genome shotgun (WGS) entry which is preliminary data.</text>
</comment>
<accession>A0AAW3HX16</accession>
<dbReference type="AlphaFoldDB" id="A0AAW3HX16"/>
<evidence type="ECO:0000256" key="5">
    <source>
        <dbReference type="ARBA" id="ARBA00022741"/>
    </source>
</evidence>
<keyword evidence="7" id="KW-0029">Amino-acid transport</keyword>
<dbReference type="SUPFAM" id="SSF52540">
    <property type="entry name" value="P-loop containing nucleoside triphosphate hydrolases"/>
    <property type="match status" value="1"/>
</dbReference>
<organism evidence="10 11">
    <name type="scientific">Achromobacter spanius</name>
    <dbReference type="NCBI Taxonomy" id="217203"/>
    <lineage>
        <taxon>Bacteria</taxon>
        <taxon>Pseudomonadati</taxon>
        <taxon>Pseudomonadota</taxon>
        <taxon>Betaproteobacteria</taxon>
        <taxon>Burkholderiales</taxon>
        <taxon>Alcaligenaceae</taxon>
        <taxon>Achromobacter</taxon>
    </lineage>
</organism>
<keyword evidence="4" id="KW-1003">Cell membrane</keyword>
<evidence type="ECO:0000313" key="11">
    <source>
        <dbReference type="Proteomes" id="UP000037511"/>
    </source>
</evidence>
<dbReference type="InterPro" id="IPR003439">
    <property type="entry name" value="ABC_transporter-like_ATP-bd"/>
</dbReference>
<evidence type="ECO:0000256" key="7">
    <source>
        <dbReference type="ARBA" id="ARBA00022970"/>
    </source>
</evidence>
<dbReference type="RefSeq" id="WP_050450248.1">
    <property type="nucleotide sequence ID" value="NZ_CP034689.1"/>
</dbReference>
<keyword evidence="5" id="KW-0547">Nucleotide-binding</keyword>
<dbReference type="Gene3D" id="3.40.50.300">
    <property type="entry name" value="P-loop containing nucleotide triphosphate hydrolases"/>
    <property type="match status" value="1"/>
</dbReference>
<protein>
    <submittedName>
        <fullName evidence="10">Arginine ABC transporter ATP-binding protein</fullName>
    </submittedName>
</protein>
<dbReference type="PROSITE" id="PS00211">
    <property type="entry name" value="ABC_TRANSPORTER_1"/>
    <property type="match status" value="1"/>
</dbReference>
<dbReference type="InterPro" id="IPR027417">
    <property type="entry name" value="P-loop_NTPase"/>
</dbReference>
<dbReference type="GO" id="GO:0005886">
    <property type="term" value="C:plasma membrane"/>
    <property type="evidence" value="ECO:0007669"/>
    <property type="project" value="UniProtKB-SubCell"/>
</dbReference>
<dbReference type="InterPro" id="IPR017871">
    <property type="entry name" value="ABC_transporter-like_CS"/>
</dbReference>
<evidence type="ECO:0000313" key="10">
    <source>
        <dbReference type="EMBL" id="KNE22995.1"/>
    </source>
</evidence>
<dbReference type="GO" id="GO:0005524">
    <property type="term" value="F:ATP binding"/>
    <property type="evidence" value="ECO:0007669"/>
    <property type="project" value="UniProtKB-KW"/>
</dbReference>
<dbReference type="PROSITE" id="PS50893">
    <property type="entry name" value="ABC_TRANSPORTER_2"/>
    <property type="match status" value="1"/>
</dbReference>
<dbReference type="PANTHER" id="PTHR43166">
    <property type="entry name" value="AMINO ACID IMPORT ATP-BINDING PROTEIN"/>
    <property type="match status" value="1"/>
</dbReference>
<comment type="subcellular location">
    <subcellularLocation>
        <location evidence="1">Cell membrane</location>
        <topology evidence="1">Peripheral membrane protein</topology>
    </subcellularLocation>
</comment>
<evidence type="ECO:0000256" key="1">
    <source>
        <dbReference type="ARBA" id="ARBA00004202"/>
    </source>
</evidence>
<keyword evidence="3" id="KW-0813">Transport</keyword>
<dbReference type="InterPro" id="IPR030679">
    <property type="entry name" value="ABC_ATPase_HisP-typ"/>
</dbReference>
<sequence length="272" mass="29276">MNDMILEHPPAVAGAAASAAARKGADQPPVLVYEHVRKVYGDFVALNDVSLQVNKGEVMCLIGPSGSGKSTLLRCTNALEKLDGGRVLLDGVALPESESDVRRVRQRMGMVFQSFELFPHKSALDNVAMGPITVLGMSPEAARARSMALLEKVGLAAKAGNFPANLSGGQQQRVAIARALAMEPEVMLFDEPTSALDPETVGEVLNVMKKLAQEGMTMIVVTHEMSFARRVANWVVVFENGAILEQGPPTQIFDNPQVARTRDFLSHLGWEG</sequence>
<name>A0AAW3HX16_9BURK</name>
<evidence type="ECO:0000259" key="9">
    <source>
        <dbReference type="PROSITE" id="PS50893"/>
    </source>
</evidence>
<feature type="domain" description="ABC transporter" evidence="9">
    <location>
        <begin position="31"/>
        <end position="265"/>
    </location>
</feature>
<dbReference type="GO" id="GO:0015424">
    <property type="term" value="F:ABC-type amino acid transporter activity"/>
    <property type="evidence" value="ECO:0007669"/>
    <property type="project" value="InterPro"/>
</dbReference>
<dbReference type="Proteomes" id="UP000037511">
    <property type="component" value="Unassembled WGS sequence"/>
</dbReference>
<dbReference type="Pfam" id="PF00005">
    <property type="entry name" value="ABC_tran"/>
    <property type="match status" value="1"/>
</dbReference>
<gene>
    <name evidence="10" type="ORF">AFM18_28380</name>
</gene>
<keyword evidence="8" id="KW-0472">Membrane</keyword>
<keyword evidence="6 10" id="KW-0067">ATP-binding</keyword>
<proteinExistence type="inferred from homology"/>
<evidence type="ECO:0000256" key="6">
    <source>
        <dbReference type="ARBA" id="ARBA00022840"/>
    </source>
</evidence>
<dbReference type="GO" id="GO:0016887">
    <property type="term" value="F:ATP hydrolysis activity"/>
    <property type="evidence" value="ECO:0007669"/>
    <property type="project" value="InterPro"/>
</dbReference>
<dbReference type="FunFam" id="3.40.50.300:FF:000020">
    <property type="entry name" value="Amino acid ABC transporter ATP-binding component"/>
    <property type="match status" value="1"/>
</dbReference>
<dbReference type="PANTHER" id="PTHR43166:SF9">
    <property type="entry name" value="GLUTAMATE_ASPARTATE IMPORT ATP-BINDING PROTEIN GLTL"/>
    <property type="match status" value="1"/>
</dbReference>
<dbReference type="CDD" id="cd03262">
    <property type="entry name" value="ABC_HisP_GlnQ"/>
    <property type="match status" value="1"/>
</dbReference>
<comment type="similarity">
    <text evidence="2">Belongs to the ABC transporter superfamily.</text>
</comment>
<evidence type="ECO:0000256" key="8">
    <source>
        <dbReference type="ARBA" id="ARBA00023136"/>
    </source>
</evidence>
<dbReference type="InterPro" id="IPR050086">
    <property type="entry name" value="MetN_ABC_transporter-like"/>
</dbReference>
<dbReference type="InterPro" id="IPR003593">
    <property type="entry name" value="AAA+_ATPase"/>
</dbReference>
<dbReference type="SMART" id="SM00382">
    <property type="entry name" value="AAA"/>
    <property type="match status" value="1"/>
</dbReference>
<evidence type="ECO:0000256" key="3">
    <source>
        <dbReference type="ARBA" id="ARBA00022448"/>
    </source>
</evidence>
<dbReference type="EMBL" id="LGVG01000072">
    <property type="protein sequence ID" value="KNE22995.1"/>
    <property type="molecule type" value="Genomic_DNA"/>
</dbReference>
<evidence type="ECO:0000256" key="2">
    <source>
        <dbReference type="ARBA" id="ARBA00005417"/>
    </source>
</evidence>